<keyword evidence="2" id="KW-1185">Reference proteome</keyword>
<reference evidence="1" key="1">
    <citation type="submission" date="2023-01" db="EMBL/GenBank/DDBJ databases">
        <title>Colletotrichum chrysophilum M932 genome sequence.</title>
        <authorList>
            <person name="Baroncelli R."/>
        </authorList>
    </citation>
    <scope>NUCLEOTIDE SEQUENCE</scope>
    <source>
        <strain evidence="1">M932</strain>
    </source>
</reference>
<proteinExistence type="predicted"/>
<dbReference type="EMBL" id="JAQOWY010000560">
    <property type="protein sequence ID" value="KAK1840462.1"/>
    <property type="molecule type" value="Genomic_DNA"/>
</dbReference>
<comment type="caution">
    <text evidence="1">The sequence shown here is derived from an EMBL/GenBank/DDBJ whole genome shotgun (WGS) entry which is preliminary data.</text>
</comment>
<sequence length="151" mass="16392">MKNVRVRDTDLAGGHNISGNFSSLAFAETTFDQILAKLESRKRMQFSASPGNGVLERSLAKIEGGVEPSARGVYVGSCIRKILGEIRNMVVERMLQGAVSSRGWPSCGEAVLLCLTQRGSNCVTGRLQDHVAGFRVNRHDREATSARAFPV</sequence>
<dbReference type="Proteomes" id="UP001243330">
    <property type="component" value="Unassembled WGS sequence"/>
</dbReference>
<organism evidence="1 2">
    <name type="scientific">Colletotrichum chrysophilum</name>
    <dbReference type="NCBI Taxonomy" id="1836956"/>
    <lineage>
        <taxon>Eukaryota</taxon>
        <taxon>Fungi</taxon>
        <taxon>Dikarya</taxon>
        <taxon>Ascomycota</taxon>
        <taxon>Pezizomycotina</taxon>
        <taxon>Sordariomycetes</taxon>
        <taxon>Hypocreomycetidae</taxon>
        <taxon>Glomerellales</taxon>
        <taxon>Glomerellaceae</taxon>
        <taxon>Colletotrichum</taxon>
        <taxon>Colletotrichum gloeosporioides species complex</taxon>
    </lineage>
</organism>
<evidence type="ECO:0000313" key="2">
    <source>
        <dbReference type="Proteomes" id="UP001243330"/>
    </source>
</evidence>
<protein>
    <submittedName>
        <fullName evidence="1">Uncharacterized protein</fullName>
    </submittedName>
</protein>
<dbReference type="AlphaFoldDB" id="A0AAD9A3C6"/>
<evidence type="ECO:0000313" key="1">
    <source>
        <dbReference type="EMBL" id="KAK1840462.1"/>
    </source>
</evidence>
<name>A0AAD9A3C6_9PEZI</name>
<gene>
    <name evidence="1" type="ORF">CCHR01_16917</name>
</gene>
<accession>A0AAD9A3C6</accession>